<dbReference type="PANTHER" id="PTHR30266">
    <property type="entry name" value="MECHANOSENSITIVE CHANNEL MSCL"/>
    <property type="match status" value="1"/>
</dbReference>
<dbReference type="AlphaFoldDB" id="A0A2H0BEE8"/>
<evidence type="ECO:0000256" key="1">
    <source>
        <dbReference type="ARBA" id="ARBA00004141"/>
    </source>
</evidence>
<comment type="caution">
    <text evidence="6">The sequence shown here is derived from an EMBL/GenBank/DDBJ whole genome shotgun (WGS) entry which is preliminary data.</text>
</comment>
<evidence type="ECO:0000313" key="6">
    <source>
        <dbReference type="EMBL" id="PIP56036.1"/>
    </source>
</evidence>
<keyword evidence="2 5" id="KW-0812">Transmembrane</keyword>
<evidence type="ECO:0000313" key="7">
    <source>
        <dbReference type="Proteomes" id="UP000228495"/>
    </source>
</evidence>
<feature type="transmembrane region" description="Helical" evidence="5">
    <location>
        <begin position="12"/>
        <end position="34"/>
    </location>
</feature>
<feature type="transmembrane region" description="Helical" evidence="5">
    <location>
        <begin position="65"/>
        <end position="87"/>
    </location>
</feature>
<dbReference type="EMBL" id="PCSU01000092">
    <property type="protein sequence ID" value="PIP56036.1"/>
    <property type="molecule type" value="Genomic_DNA"/>
</dbReference>
<evidence type="ECO:0000256" key="5">
    <source>
        <dbReference type="SAM" id="Phobius"/>
    </source>
</evidence>
<dbReference type="InterPro" id="IPR036019">
    <property type="entry name" value="MscL_channel"/>
</dbReference>
<accession>A0A2H0BEE8</accession>
<dbReference type="Gene3D" id="1.10.1200.120">
    <property type="entry name" value="Large-conductance mechanosensitive channel, MscL, domain 1"/>
    <property type="match status" value="1"/>
</dbReference>
<protein>
    <submittedName>
        <fullName evidence="6">Large conductance mechanosensitive channel protein MscL</fullName>
    </submittedName>
</protein>
<evidence type="ECO:0000256" key="3">
    <source>
        <dbReference type="ARBA" id="ARBA00022989"/>
    </source>
</evidence>
<dbReference type="Proteomes" id="UP000228495">
    <property type="component" value="Unassembled WGS sequence"/>
</dbReference>
<dbReference type="GO" id="GO:0016020">
    <property type="term" value="C:membrane"/>
    <property type="evidence" value="ECO:0007669"/>
    <property type="project" value="UniProtKB-SubCell"/>
</dbReference>
<organism evidence="6 7">
    <name type="scientific">candidate division WWE3 bacterium CG22_combo_CG10-13_8_21_14_all_39_12</name>
    <dbReference type="NCBI Taxonomy" id="1975094"/>
    <lineage>
        <taxon>Bacteria</taxon>
        <taxon>Katanobacteria</taxon>
    </lineage>
</organism>
<evidence type="ECO:0000256" key="2">
    <source>
        <dbReference type="ARBA" id="ARBA00022692"/>
    </source>
</evidence>
<evidence type="ECO:0000256" key="4">
    <source>
        <dbReference type="ARBA" id="ARBA00023136"/>
    </source>
</evidence>
<reference evidence="6 7" key="1">
    <citation type="submission" date="2017-09" db="EMBL/GenBank/DDBJ databases">
        <title>Depth-based differentiation of microbial function through sediment-hosted aquifers and enrichment of novel symbionts in the deep terrestrial subsurface.</title>
        <authorList>
            <person name="Probst A.J."/>
            <person name="Ladd B."/>
            <person name="Jarett J.K."/>
            <person name="Geller-Mcgrath D.E."/>
            <person name="Sieber C.M."/>
            <person name="Emerson J.B."/>
            <person name="Anantharaman K."/>
            <person name="Thomas B.C."/>
            <person name="Malmstrom R."/>
            <person name="Stieglmeier M."/>
            <person name="Klingl A."/>
            <person name="Woyke T."/>
            <person name="Ryan C.M."/>
            <person name="Banfield J.F."/>
        </authorList>
    </citation>
    <scope>NUCLEOTIDE SEQUENCE [LARGE SCALE GENOMIC DNA]</scope>
    <source>
        <strain evidence="6">CG22_combo_CG10-13_8_21_14_all_39_12</strain>
    </source>
</reference>
<comment type="subcellular location">
    <subcellularLocation>
        <location evidence="1">Membrane</location>
        <topology evidence="1">Multi-pass membrane protein</topology>
    </subcellularLocation>
</comment>
<dbReference type="GO" id="GO:0008381">
    <property type="term" value="F:mechanosensitive monoatomic ion channel activity"/>
    <property type="evidence" value="ECO:0007669"/>
    <property type="project" value="TreeGrafter"/>
</dbReference>
<sequence length="100" mass="10384">MKGFIDFIREQGVVGLAVGFILGGAVSRVVAALVQDIINPIIGLALGSTEGLVQASFAIGSAEIMWGHLVAVVIDFLVIALVVYYGVKGLGLDKADKAKE</sequence>
<dbReference type="SUPFAM" id="SSF81330">
    <property type="entry name" value="Gated mechanosensitive channel"/>
    <property type="match status" value="1"/>
</dbReference>
<proteinExistence type="predicted"/>
<dbReference type="PANTHER" id="PTHR30266:SF2">
    <property type="entry name" value="LARGE-CONDUCTANCE MECHANOSENSITIVE CHANNEL"/>
    <property type="match status" value="1"/>
</dbReference>
<gene>
    <name evidence="6" type="ORF">COX05_05155</name>
</gene>
<keyword evidence="3 5" id="KW-1133">Transmembrane helix</keyword>
<dbReference type="Pfam" id="PF01741">
    <property type="entry name" value="MscL"/>
    <property type="match status" value="1"/>
</dbReference>
<name>A0A2H0BEE8_UNCKA</name>
<dbReference type="InterPro" id="IPR037673">
    <property type="entry name" value="MSC/AndL"/>
</dbReference>
<keyword evidence="4 5" id="KW-0472">Membrane</keyword>